<dbReference type="Pfam" id="PF01551">
    <property type="entry name" value="Peptidase_M23"/>
    <property type="match status" value="1"/>
</dbReference>
<evidence type="ECO:0000313" key="5">
    <source>
        <dbReference type="EMBL" id="ATY83962.1"/>
    </source>
</evidence>
<dbReference type="SUPFAM" id="SSF54106">
    <property type="entry name" value="LysM domain"/>
    <property type="match status" value="1"/>
</dbReference>
<evidence type="ECO:0000313" key="6">
    <source>
        <dbReference type="Proteomes" id="UP000231932"/>
    </source>
</evidence>
<dbReference type="Gene3D" id="3.10.350.10">
    <property type="entry name" value="LysM domain"/>
    <property type="match status" value="1"/>
</dbReference>
<gene>
    <name evidence="5" type="ORF">CVV65_02450</name>
</gene>
<name>A0A2K8N680_9BACL</name>
<keyword evidence="6" id="KW-1185">Reference proteome</keyword>
<organism evidence="5 6">
    <name type="scientific">Kyrpidia spormannii</name>
    <dbReference type="NCBI Taxonomy" id="2055160"/>
    <lineage>
        <taxon>Bacteria</taxon>
        <taxon>Bacillati</taxon>
        <taxon>Bacillota</taxon>
        <taxon>Bacilli</taxon>
        <taxon>Bacillales</taxon>
        <taxon>Alicyclobacillaceae</taxon>
        <taxon>Kyrpidia</taxon>
    </lineage>
</organism>
<dbReference type="PROSITE" id="PS51109">
    <property type="entry name" value="G5"/>
    <property type="match status" value="1"/>
</dbReference>
<evidence type="ECO:0000259" key="3">
    <source>
        <dbReference type="PROSITE" id="PS51109"/>
    </source>
</evidence>
<dbReference type="SMART" id="SM00257">
    <property type="entry name" value="LysM"/>
    <property type="match status" value="1"/>
</dbReference>
<dbReference type="InterPro" id="IPR018392">
    <property type="entry name" value="LysM"/>
</dbReference>
<dbReference type="PANTHER" id="PTHR21666">
    <property type="entry name" value="PEPTIDASE-RELATED"/>
    <property type="match status" value="1"/>
</dbReference>
<dbReference type="InterPro" id="IPR011055">
    <property type="entry name" value="Dup_hybrid_motif"/>
</dbReference>
<protein>
    <recommendedName>
        <fullName evidence="7">Peptidase M23</fullName>
    </recommendedName>
</protein>
<dbReference type="InterPro" id="IPR050570">
    <property type="entry name" value="Cell_wall_metabolism_enzyme"/>
</dbReference>
<keyword evidence="2" id="KW-1133">Transmembrane helix</keyword>
<accession>A0A2K8N680</accession>
<dbReference type="Pfam" id="PF01476">
    <property type="entry name" value="LysM"/>
    <property type="match status" value="1"/>
</dbReference>
<dbReference type="SUPFAM" id="SSF51261">
    <property type="entry name" value="Duplicated hybrid motif"/>
    <property type="match status" value="1"/>
</dbReference>
<evidence type="ECO:0000259" key="4">
    <source>
        <dbReference type="PROSITE" id="PS51782"/>
    </source>
</evidence>
<dbReference type="InterPro" id="IPR016047">
    <property type="entry name" value="M23ase_b-sheet_dom"/>
</dbReference>
<keyword evidence="1" id="KW-0732">Signal</keyword>
<dbReference type="SMART" id="SM01208">
    <property type="entry name" value="G5"/>
    <property type="match status" value="1"/>
</dbReference>
<dbReference type="Proteomes" id="UP000231932">
    <property type="component" value="Chromosome"/>
</dbReference>
<dbReference type="Gene3D" id="2.70.70.10">
    <property type="entry name" value="Glucose Permease (Domain IIA)"/>
    <property type="match status" value="1"/>
</dbReference>
<keyword evidence="2" id="KW-0812">Transmembrane</keyword>
<feature type="transmembrane region" description="Helical" evidence="2">
    <location>
        <begin position="51"/>
        <end position="72"/>
    </location>
</feature>
<dbReference type="PROSITE" id="PS51782">
    <property type="entry name" value="LYSM"/>
    <property type="match status" value="1"/>
</dbReference>
<sequence length="478" mass="52098">MPGKEERSTTWREFVESCRNYVQEEWIGLRSRLRFRSVVGEFRRQLSGRTVVVLSAMVPVAAVGVAVVQSHINRAPLAYMVYVNGIYVGVTPDIHSVDRLRNRLGPEAQVDVRTVHMALPASTAEQFWRSLAASPAVPKVYAVYVNGKPVVAVATEDDAKAAIERVKALYTPPGGHVDQVAFRERVDFGPVDRWSGATVRTVDEAVQILQQGTNVQKHYLVSRGDTLWTIAAAHNTTVDQLQAANPQLANPDEIQEGDTLNLNAVQPYVHVEAVQTVTREVAIPYDVQYQDDSSMPTGQSKVIRDGAEGRKQQTVRIHYENGRPVREEVLSEQVLQDKVDQIVARGTGPAAGYAGPNWIWPTTAHLISSPYGEWRGRESHPGVDIAAPYGAPVYASNGGRVIFAGWDSGGYGNCVRIDHGNGVVTIYGHMSQVLVSPGQAVAQGQVIGHVGATGEATGPHLHYEVRVGGHVVNPMPYS</sequence>
<evidence type="ECO:0008006" key="7">
    <source>
        <dbReference type="Google" id="ProtNLM"/>
    </source>
</evidence>
<dbReference type="CDD" id="cd00118">
    <property type="entry name" value="LysM"/>
    <property type="match status" value="1"/>
</dbReference>
<dbReference type="GO" id="GO:0004222">
    <property type="term" value="F:metalloendopeptidase activity"/>
    <property type="evidence" value="ECO:0007669"/>
    <property type="project" value="TreeGrafter"/>
</dbReference>
<evidence type="ECO:0000256" key="2">
    <source>
        <dbReference type="SAM" id="Phobius"/>
    </source>
</evidence>
<dbReference type="Gene3D" id="2.20.230.10">
    <property type="entry name" value="Resuscitation-promoting factor rpfb"/>
    <property type="match status" value="1"/>
</dbReference>
<dbReference type="CDD" id="cd12797">
    <property type="entry name" value="M23_peptidase"/>
    <property type="match status" value="1"/>
</dbReference>
<dbReference type="Pfam" id="PF07501">
    <property type="entry name" value="G5"/>
    <property type="match status" value="1"/>
</dbReference>
<dbReference type="AlphaFoldDB" id="A0A2K8N680"/>
<dbReference type="InterPro" id="IPR036779">
    <property type="entry name" value="LysM_dom_sf"/>
</dbReference>
<evidence type="ECO:0000256" key="1">
    <source>
        <dbReference type="ARBA" id="ARBA00022729"/>
    </source>
</evidence>
<dbReference type="RefSeq" id="WP_100666798.1">
    <property type="nucleotide sequence ID" value="NZ_CP024955.1"/>
</dbReference>
<dbReference type="InterPro" id="IPR011098">
    <property type="entry name" value="G5_dom"/>
</dbReference>
<feature type="domain" description="LysM" evidence="4">
    <location>
        <begin position="217"/>
        <end position="262"/>
    </location>
</feature>
<dbReference type="EMBL" id="CP024955">
    <property type="protein sequence ID" value="ATY83962.1"/>
    <property type="molecule type" value="Genomic_DNA"/>
</dbReference>
<proteinExistence type="predicted"/>
<reference evidence="6" key="1">
    <citation type="submission" date="2017-11" db="EMBL/GenBank/DDBJ databases">
        <title>Complete Genome Sequence of Kyrpidia sp. Strain EA-1, a thermophilic, hydrogen-oxidizing Bacterium, isolated from the Azores.</title>
        <authorList>
            <person name="Reiner J.E."/>
            <person name="Lapp C.J."/>
            <person name="Bunk B."/>
            <person name="Gescher J."/>
        </authorList>
    </citation>
    <scope>NUCLEOTIDE SEQUENCE [LARGE SCALE GENOMIC DNA]</scope>
    <source>
        <strain evidence="6">EA-1</strain>
    </source>
</reference>
<feature type="domain" description="G5" evidence="3">
    <location>
        <begin position="268"/>
        <end position="349"/>
    </location>
</feature>
<dbReference type="PANTHER" id="PTHR21666:SF270">
    <property type="entry name" value="MUREIN HYDROLASE ACTIVATOR ENVC"/>
    <property type="match status" value="1"/>
</dbReference>
<dbReference type="OrthoDB" id="9805070at2"/>
<keyword evidence="2" id="KW-0472">Membrane</keyword>
<dbReference type="KEGG" id="kyr:CVV65_02450"/>